<evidence type="ECO:0000313" key="3">
    <source>
        <dbReference type="Proteomes" id="UP000762676"/>
    </source>
</evidence>
<keyword evidence="2" id="KW-0695">RNA-directed DNA polymerase</keyword>
<gene>
    <name evidence="2" type="ORF">ElyMa_001300200</name>
</gene>
<protein>
    <submittedName>
        <fullName evidence="2">LINE-1 reverse transcriptase homolog</fullName>
    </submittedName>
</protein>
<dbReference type="GO" id="GO:0003964">
    <property type="term" value="F:RNA-directed DNA polymerase activity"/>
    <property type="evidence" value="ECO:0007669"/>
    <property type="project" value="UniProtKB-KW"/>
</dbReference>
<evidence type="ECO:0000259" key="1">
    <source>
        <dbReference type="Pfam" id="PF00078"/>
    </source>
</evidence>
<dbReference type="InterPro" id="IPR000477">
    <property type="entry name" value="RT_dom"/>
</dbReference>
<dbReference type="EMBL" id="BMAT01002576">
    <property type="protein sequence ID" value="GFS09499.1"/>
    <property type="molecule type" value="Genomic_DNA"/>
</dbReference>
<sequence>MCILATIYNKMILNRIRTVINPRLHMKQNGFCSGRSIVAQMLTLRRVIDGVKANILPAIIIFIDFKKAFDSIHKAKMVRTLKAYGIPHLQPAESQLSNEHKYKGKSCKA</sequence>
<dbReference type="PANTHER" id="PTHR19446">
    <property type="entry name" value="REVERSE TRANSCRIPTASES"/>
    <property type="match status" value="1"/>
</dbReference>
<reference evidence="2 3" key="1">
    <citation type="journal article" date="2021" name="Elife">
        <title>Chloroplast acquisition without the gene transfer in kleptoplastic sea slugs, Plakobranchus ocellatus.</title>
        <authorList>
            <person name="Maeda T."/>
            <person name="Takahashi S."/>
            <person name="Yoshida T."/>
            <person name="Shimamura S."/>
            <person name="Takaki Y."/>
            <person name="Nagai Y."/>
            <person name="Toyoda A."/>
            <person name="Suzuki Y."/>
            <person name="Arimoto A."/>
            <person name="Ishii H."/>
            <person name="Satoh N."/>
            <person name="Nishiyama T."/>
            <person name="Hasebe M."/>
            <person name="Maruyama T."/>
            <person name="Minagawa J."/>
            <person name="Obokata J."/>
            <person name="Shigenobu S."/>
        </authorList>
    </citation>
    <scope>NUCLEOTIDE SEQUENCE [LARGE SCALE GENOMIC DNA]</scope>
</reference>
<organism evidence="2 3">
    <name type="scientific">Elysia marginata</name>
    <dbReference type="NCBI Taxonomy" id="1093978"/>
    <lineage>
        <taxon>Eukaryota</taxon>
        <taxon>Metazoa</taxon>
        <taxon>Spiralia</taxon>
        <taxon>Lophotrochozoa</taxon>
        <taxon>Mollusca</taxon>
        <taxon>Gastropoda</taxon>
        <taxon>Heterobranchia</taxon>
        <taxon>Euthyneura</taxon>
        <taxon>Panpulmonata</taxon>
        <taxon>Sacoglossa</taxon>
        <taxon>Placobranchoidea</taxon>
        <taxon>Plakobranchidae</taxon>
        <taxon>Elysia</taxon>
    </lineage>
</organism>
<dbReference type="AlphaFoldDB" id="A0AAV4IHB9"/>
<comment type="caution">
    <text evidence="2">The sequence shown here is derived from an EMBL/GenBank/DDBJ whole genome shotgun (WGS) entry which is preliminary data.</text>
</comment>
<evidence type="ECO:0000313" key="2">
    <source>
        <dbReference type="EMBL" id="GFS09499.1"/>
    </source>
</evidence>
<dbReference type="Proteomes" id="UP000762676">
    <property type="component" value="Unassembled WGS sequence"/>
</dbReference>
<keyword evidence="2" id="KW-0548">Nucleotidyltransferase</keyword>
<name>A0AAV4IHB9_9GAST</name>
<dbReference type="Pfam" id="PF00078">
    <property type="entry name" value="RVT_1"/>
    <property type="match status" value="1"/>
</dbReference>
<keyword evidence="3" id="KW-1185">Reference proteome</keyword>
<proteinExistence type="predicted"/>
<keyword evidence="2" id="KW-0808">Transferase</keyword>
<accession>A0AAV4IHB9</accession>
<feature type="domain" description="Reverse transcriptase" evidence="1">
    <location>
        <begin position="4"/>
        <end position="89"/>
    </location>
</feature>